<keyword evidence="13" id="KW-1185">Reference proteome</keyword>
<evidence type="ECO:0000256" key="6">
    <source>
        <dbReference type="ARBA" id="ARBA00022989"/>
    </source>
</evidence>
<evidence type="ECO:0000256" key="5">
    <source>
        <dbReference type="ARBA" id="ARBA00022692"/>
    </source>
</evidence>
<dbReference type="AlphaFoldDB" id="A0A5N6FCU8"/>
<gene>
    <name evidence="12" type="ORF">ETB97_010857</name>
</gene>
<evidence type="ECO:0000256" key="4">
    <source>
        <dbReference type="ARBA" id="ARBA00018170"/>
    </source>
</evidence>
<sequence>MRFFTGFFSGFALTTTALYLTVQVHRSIRLEQRDAIRQQTQALNSLSSPVGAYDRRLAPKDIPQPEETTEPVRPTMKDLLKHHWNQEVEKLARQTYNSRWEDARDAAVEGWSTVVRCIKKE</sequence>
<evidence type="ECO:0000256" key="1">
    <source>
        <dbReference type="ARBA" id="ARBA00002689"/>
    </source>
</evidence>
<evidence type="ECO:0000256" key="2">
    <source>
        <dbReference type="ARBA" id="ARBA00004370"/>
    </source>
</evidence>
<dbReference type="GO" id="GO:0044284">
    <property type="term" value="C:mitochondrial crista junction"/>
    <property type="evidence" value="ECO:0007669"/>
    <property type="project" value="InterPro"/>
</dbReference>
<keyword evidence="6" id="KW-1133">Transmembrane helix</keyword>
<dbReference type="Proteomes" id="UP000541154">
    <property type="component" value="Unassembled WGS sequence"/>
</dbReference>
<evidence type="ECO:0000256" key="8">
    <source>
        <dbReference type="ARBA" id="ARBA00023136"/>
    </source>
</evidence>
<organism evidence="12 13">
    <name type="scientific">Petromyces alliaceus</name>
    <name type="common">Aspergillus alliaceus</name>
    <dbReference type="NCBI Taxonomy" id="209559"/>
    <lineage>
        <taxon>Eukaryota</taxon>
        <taxon>Fungi</taxon>
        <taxon>Dikarya</taxon>
        <taxon>Ascomycota</taxon>
        <taxon>Pezizomycotina</taxon>
        <taxon>Eurotiomycetes</taxon>
        <taxon>Eurotiomycetidae</taxon>
        <taxon>Eurotiales</taxon>
        <taxon>Aspergillaceae</taxon>
        <taxon>Aspergillus</taxon>
        <taxon>Aspergillus subgen. Circumdati</taxon>
    </lineage>
</organism>
<comment type="similarity">
    <text evidence="3 11">Belongs to the MICOS complex subunit Mic12 family.</text>
</comment>
<keyword evidence="8" id="KW-0472">Membrane</keyword>
<dbReference type="GO" id="GO:0042407">
    <property type="term" value="P:cristae formation"/>
    <property type="evidence" value="ECO:0007669"/>
    <property type="project" value="InterPro"/>
</dbReference>
<name>A0A5N6FCU8_PETAA</name>
<keyword evidence="11" id="KW-0999">Mitochondrion inner membrane</keyword>
<keyword evidence="5" id="KW-0812">Transmembrane</keyword>
<evidence type="ECO:0000313" key="13">
    <source>
        <dbReference type="Proteomes" id="UP000541154"/>
    </source>
</evidence>
<comment type="subunit">
    <text evidence="11">Component of the mitochondrial contact site and cristae organizing system (MICOS) complex.</text>
</comment>
<reference evidence="12 13" key="1">
    <citation type="submission" date="2019-04" db="EMBL/GenBank/DDBJ databases">
        <title>Aspergillus burnettii sp. nov., novel species from soil in southeast Queensland.</title>
        <authorList>
            <person name="Gilchrist C.L.M."/>
            <person name="Pitt J.I."/>
            <person name="Lange L."/>
            <person name="Lacey H.J."/>
            <person name="Vuong D."/>
            <person name="Midgley D.J."/>
            <person name="Greenfield P."/>
            <person name="Bradbury M."/>
            <person name="Lacey E."/>
            <person name="Busk P.K."/>
            <person name="Pilgaard B."/>
            <person name="Chooi Y.H."/>
            <person name="Piggott A.M."/>
        </authorList>
    </citation>
    <scope>NUCLEOTIDE SEQUENCE [LARGE SCALE GENOMIC DNA]</scope>
    <source>
        <strain evidence="12 13">FRR 5400</strain>
    </source>
</reference>
<evidence type="ECO:0000256" key="10">
    <source>
        <dbReference type="ARBA" id="ARBA00032985"/>
    </source>
</evidence>
<evidence type="ECO:0000256" key="9">
    <source>
        <dbReference type="ARBA" id="ARBA00032159"/>
    </source>
</evidence>
<proteinExistence type="inferred from homology"/>
<evidence type="ECO:0000256" key="11">
    <source>
        <dbReference type="RuleBase" id="RU363010"/>
    </source>
</evidence>
<comment type="function">
    <text evidence="1 11">Component of the MICOS complex, a large protein complex of the mitochondrial inner membrane that plays crucial roles in the maintenance of crista junctions, inner membrane architecture, and formation of contact sites to the outer membrane.</text>
</comment>
<dbReference type="GO" id="GO:0061617">
    <property type="term" value="C:MICOS complex"/>
    <property type="evidence" value="ECO:0007669"/>
    <property type="project" value="UniProtKB-UniRule"/>
</dbReference>
<protein>
    <recommendedName>
        <fullName evidence="4 11">MICOS complex subunit MIC12</fullName>
    </recommendedName>
    <alternativeName>
        <fullName evidence="10 11">Altered inheritance of mitochondria protein 5, mitochondrial</fullName>
    </alternativeName>
    <alternativeName>
        <fullName evidence="9 11">Found in mitochondrial proteome protein 51</fullName>
    </alternativeName>
</protein>
<dbReference type="EMBL" id="SPNV01000060">
    <property type="protein sequence ID" value="KAF5863049.1"/>
    <property type="molecule type" value="Genomic_DNA"/>
</dbReference>
<evidence type="ECO:0000256" key="3">
    <source>
        <dbReference type="ARBA" id="ARBA00009188"/>
    </source>
</evidence>
<dbReference type="InterPro" id="IPR031463">
    <property type="entry name" value="Mic12"/>
</dbReference>
<dbReference type="OMA" id="AYESRWE"/>
<comment type="subcellular location">
    <subcellularLocation>
        <location evidence="2">Membrane</location>
    </subcellularLocation>
    <subcellularLocation>
        <location evidence="11">Mitochondrion inner membrane</location>
        <topology evidence="11">Single-pass membrane protein</topology>
    </subcellularLocation>
</comment>
<evidence type="ECO:0000313" key="12">
    <source>
        <dbReference type="EMBL" id="KAF5863049.1"/>
    </source>
</evidence>
<accession>A0A8H6A8H8</accession>
<evidence type="ECO:0000256" key="7">
    <source>
        <dbReference type="ARBA" id="ARBA00023128"/>
    </source>
</evidence>
<dbReference type="Pfam" id="PF17050">
    <property type="entry name" value="AIM5"/>
    <property type="match status" value="1"/>
</dbReference>
<keyword evidence="7 11" id="KW-0496">Mitochondrion</keyword>
<accession>A0A5N6FCU8</accession>
<comment type="caution">
    <text evidence="12">The sequence shown here is derived from an EMBL/GenBank/DDBJ whole genome shotgun (WGS) entry which is preliminary data.</text>
</comment>